<dbReference type="Gene3D" id="1.20.1340.10">
    <property type="entry name" value="dopa decarboxylase, N-terminal domain"/>
    <property type="match status" value="1"/>
</dbReference>
<evidence type="ECO:0000256" key="3">
    <source>
        <dbReference type="ARBA" id="ARBA00022793"/>
    </source>
</evidence>
<dbReference type="GO" id="GO:0005737">
    <property type="term" value="C:cytoplasm"/>
    <property type="evidence" value="ECO:0007669"/>
    <property type="project" value="TreeGrafter"/>
</dbReference>
<evidence type="ECO:0000256" key="7">
    <source>
        <dbReference type="SAM" id="MobiDB-lite"/>
    </source>
</evidence>
<dbReference type="EMBL" id="RQTK01000305">
    <property type="protein sequence ID" value="RUS82070.1"/>
    <property type="molecule type" value="Genomic_DNA"/>
</dbReference>
<keyword evidence="3" id="KW-0210">Decarboxylase</keyword>
<dbReference type="InterPro" id="IPR021115">
    <property type="entry name" value="Pyridoxal-P_BS"/>
</dbReference>
<dbReference type="InterPro" id="IPR010977">
    <property type="entry name" value="Aromatic_deC"/>
</dbReference>
<organism evidence="8 9">
    <name type="scientific">Elysia chlorotica</name>
    <name type="common">Eastern emerald elysia</name>
    <name type="synonym">Sea slug</name>
    <dbReference type="NCBI Taxonomy" id="188477"/>
    <lineage>
        <taxon>Eukaryota</taxon>
        <taxon>Metazoa</taxon>
        <taxon>Spiralia</taxon>
        <taxon>Lophotrochozoa</taxon>
        <taxon>Mollusca</taxon>
        <taxon>Gastropoda</taxon>
        <taxon>Heterobranchia</taxon>
        <taxon>Euthyneura</taxon>
        <taxon>Panpulmonata</taxon>
        <taxon>Sacoglossa</taxon>
        <taxon>Placobranchoidea</taxon>
        <taxon>Plakobranchidae</taxon>
        <taxon>Elysia</taxon>
    </lineage>
</organism>
<evidence type="ECO:0000256" key="2">
    <source>
        <dbReference type="ARBA" id="ARBA00009533"/>
    </source>
</evidence>
<evidence type="ECO:0008006" key="10">
    <source>
        <dbReference type="Google" id="ProtNLM"/>
    </source>
</evidence>
<dbReference type="AlphaFoldDB" id="A0A3S1B826"/>
<dbReference type="InterPro" id="IPR015424">
    <property type="entry name" value="PyrdxlP-dep_Trfase"/>
</dbReference>
<evidence type="ECO:0000256" key="6">
    <source>
        <dbReference type="PIRSR" id="PIRSR602129-50"/>
    </source>
</evidence>
<feature type="compositionally biased region" description="Polar residues" evidence="7">
    <location>
        <begin position="619"/>
        <end position="628"/>
    </location>
</feature>
<evidence type="ECO:0000313" key="9">
    <source>
        <dbReference type="Proteomes" id="UP000271974"/>
    </source>
</evidence>
<dbReference type="Pfam" id="PF00282">
    <property type="entry name" value="Pyridoxal_deC"/>
    <property type="match status" value="1"/>
</dbReference>
<feature type="compositionally biased region" description="Polar residues" evidence="7">
    <location>
        <begin position="548"/>
        <end position="569"/>
    </location>
</feature>
<feature type="region of interest" description="Disordered" evidence="7">
    <location>
        <begin position="608"/>
        <end position="628"/>
    </location>
</feature>
<keyword evidence="5" id="KW-0456">Lyase</keyword>
<dbReference type="GO" id="GO:0019752">
    <property type="term" value="P:carboxylic acid metabolic process"/>
    <property type="evidence" value="ECO:0007669"/>
    <property type="project" value="InterPro"/>
</dbReference>
<dbReference type="Proteomes" id="UP000271974">
    <property type="component" value="Unassembled WGS sequence"/>
</dbReference>
<comment type="caution">
    <text evidence="8">The sequence shown here is derived from an EMBL/GenBank/DDBJ whole genome shotgun (WGS) entry which is preliminary data.</text>
</comment>
<dbReference type="FunFam" id="1.20.1340.10:FF:000001">
    <property type="entry name" value="Histidine decarboxylase"/>
    <property type="match status" value="1"/>
</dbReference>
<dbReference type="InterPro" id="IPR002129">
    <property type="entry name" value="PyrdxlP-dep_de-COase"/>
</dbReference>
<dbReference type="Gene3D" id="3.90.1150.10">
    <property type="entry name" value="Aspartate Aminotransferase, domain 1"/>
    <property type="match status" value="1"/>
</dbReference>
<sequence>MDAEEFRKRGREMVDYIADYMTNIKSRPVTPDVEPGYLRHLLPEEAPNKGEDWTDIMADVERAIMPGITHWQHPDFHAYFPAGNSYPSILADMLADAIGCIGFSWAASPACTELEMLMMDWLGKLIGLPEQFLHSAGPGGGCLQGSASDAVLVAEESRSVARDASEFVLVGPHLLRVVDRSEHPYCSKLAHSCVEKAGMIGLVKLRHLDVDENFSLRGSALEEAIQADKKQGLVPFFVCATLGTTGVCSFDNIAELSKITSREGLYMHVDAAYAGNALICPEFRHLIEGIENVNSLAFNPNKWLQVNFDCTLMWVKSAQELTSALNVDPLYLQHKHDDKAIDFRHWGVPLSRRFRALKLWFVLRTYGVEGLRSRIREHCRLAKIFQNRVLSDDRFEVVGDVTMGLVCFRLQGANSQTQKLHKMINESRKLHVVPAMLNEKYVIRFALCTEHAKEADVEFAWRMITCLTSQLLAPPLRRDSNKDDEDKLESRPKIIKEDKSMVEMEDDIVFDHQRNELQRMQMMREMLFKMVSDPKCYNPRILRSLNGQIHNNNNDVSLKKQSYSPGLKTSPSLQHSDHHQQQLQPQQQEHQLEQKLSDVVETIRVKKPLSEAKKPLLRTSRSAQKFVA</sequence>
<evidence type="ECO:0000256" key="5">
    <source>
        <dbReference type="ARBA" id="ARBA00023239"/>
    </source>
</evidence>
<protein>
    <recommendedName>
        <fullName evidence="10">Aromatic-L-amino-acid decarboxylase</fullName>
    </recommendedName>
</protein>
<dbReference type="FunFam" id="3.40.640.10:FF:000025">
    <property type="entry name" value="Histidine decarboxylase"/>
    <property type="match status" value="1"/>
</dbReference>
<dbReference type="PRINTS" id="PR00800">
    <property type="entry name" value="YHDCRBOXLASE"/>
</dbReference>
<evidence type="ECO:0000256" key="4">
    <source>
        <dbReference type="ARBA" id="ARBA00022898"/>
    </source>
</evidence>
<keyword evidence="4 6" id="KW-0663">Pyridoxal phosphate</keyword>
<reference evidence="8 9" key="1">
    <citation type="submission" date="2019-01" db="EMBL/GenBank/DDBJ databases">
        <title>A draft genome assembly of the solar-powered sea slug Elysia chlorotica.</title>
        <authorList>
            <person name="Cai H."/>
            <person name="Li Q."/>
            <person name="Fang X."/>
            <person name="Li J."/>
            <person name="Curtis N.E."/>
            <person name="Altenburger A."/>
            <person name="Shibata T."/>
            <person name="Feng M."/>
            <person name="Maeda T."/>
            <person name="Schwartz J.A."/>
            <person name="Shigenobu S."/>
            <person name="Lundholm N."/>
            <person name="Nishiyama T."/>
            <person name="Yang H."/>
            <person name="Hasebe M."/>
            <person name="Li S."/>
            <person name="Pierce S.K."/>
            <person name="Wang J."/>
        </authorList>
    </citation>
    <scope>NUCLEOTIDE SEQUENCE [LARGE SCALE GENOMIC DNA]</scope>
    <source>
        <strain evidence="8">EC2010</strain>
        <tissue evidence="8">Whole organism of an adult</tissue>
    </source>
</reference>
<evidence type="ECO:0000256" key="1">
    <source>
        <dbReference type="ARBA" id="ARBA00001933"/>
    </source>
</evidence>
<comment type="cofactor">
    <cofactor evidence="1 6">
        <name>pyridoxal 5'-phosphate</name>
        <dbReference type="ChEBI" id="CHEBI:597326"/>
    </cofactor>
</comment>
<gene>
    <name evidence="8" type="ORF">EGW08_010178</name>
</gene>
<dbReference type="GO" id="GO:0030170">
    <property type="term" value="F:pyridoxal phosphate binding"/>
    <property type="evidence" value="ECO:0007669"/>
    <property type="project" value="InterPro"/>
</dbReference>
<proteinExistence type="inferred from homology"/>
<dbReference type="GO" id="GO:0016831">
    <property type="term" value="F:carboxy-lyase activity"/>
    <property type="evidence" value="ECO:0007669"/>
    <property type="project" value="UniProtKB-KW"/>
</dbReference>
<dbReference type="InterPro" id="IPR015422">
    <property type="entry name" value="PyrdxlP-dep_Trfase_small"/>
</dbReference>
<dbReference type="STRING" id="188477.A0A3S1B826"/>
<feature type="modified residue" description="N6-(pyridoxal phosphate)lysine" evidence="6">
    <location>
        <position position="302"/>
    </location>
</feature>
<accession>A0A3S1B826</accession>
<keyword evidence="9" id="KW-1185">Reference proteome</keyword>
<dbReference type="PROSITE" id="PS00392">
    <property type="entry name" value="DDC_GAD_HDC_YDC"/>
    <property type="match status" value="1"/>
</dbReference>
<evidence type="ECO:0000313" key="8">
    <source>
        <dbReference type="EMBL" id="RUS82070.1"/>
    </source>
</evidence>
<dbReference type="PANTHER" id="PTHR11999:SF70">
    <property type="entry name" value="MIP05841P"/>
    <property type="match status" value="1"/>
</dbReference>
<comment type="similarity">
    <text evidence="2">Belongs to the group II decarboxylase family.</text>
</comment>
<dbReference type="InterPro" id="IPR015421">
    <property type="entry name" value="PyrdxlP-dep_Trfase_major"/>
</dbReference>
<dbReference type="GO" id="GO:0006520">
    <property type="term" value="P:amino acid metabolic process"/>
    <property type="evidence" value="ECO:0007669"/>
    <property type="project" value="InterPro"/>
</dbReference>
<dbReference type="PANTHER" id="PTHR11999">
    <property type="entry name" value="GROUP II PYRIDOXAL-5-PHOSPHATE DECARBOXYLASE"/>
    <property type="match status" value="1"/>
</dbReference>
<feature type="region of interest" description="Disordered" evidence="7">
    <location>
        <begin position="548"/>
        <end position="594"/>
    </location>
</feature>
<dbReference type="OrthoDB" id="639767at2759"/>
<dbReference type="SUPFAM" id="SSF53383">
    <property type="entry name" value="PLP-dependent transferases"/>
    <property type="match status" value="1"/>
</dbReference>
<dbReference type="Gene3D" id="3.40.640.10">
    <property type="entry name" value="Type I PLP-dependent aspartate aminotransferase-like (Major domain)"/>
    <property type="match status" value="1"/>
</dbReference>
<name>A0A3S1B826_ELYCH</name>
<dbReference type="CDD" id="cd06450">
    <property type="entry name" value="DOPA_deC_like"/>
    <property type="match status" value="1"/>
</dbReference>